<feature type="transmembrane region" description="Helical" evidence="14">
    <location>
        <begin position="172"/>
        <end position="199"/>
    </location>
</feature>
<comment type="similarity">
    <text evidence="13">Belongs to the glycosyltransferase ALG3 family.</text>
</comment>
<protein>
    <recommendedName>
        <fullName evidence="4 14">Dol-P-Man:Man(5)GlcNAc(2)-PP-Dol alpha-1,3-mannosyltransferase</fullName>
        <ecNumber evidence="3 14">2.4.1.258</ecNumber>
    </recommendedName>
    <alternativeName>
        <fullName evidence="14">Dol-P-Man-dependent alpha(1-3)-mannosyltransferase</fullName>
    </alternativeName>
</protein>
<keyword evidence="9 14" id="KW-1133">Transmembrane helix</keyword>
<feature type="transmembrane region" description="Helical" evidence="14">
    <location>
        <begin position="18"/>
        <end position="38"/>
    </location>
</feature>
<gene>
    <name evidence="15" type="ORF">MCHLO_04677</name>
</gene>
<feature type="transmembrane region" description="Helical" evidence="14">
    <location>
        <begin position="308"/>
        <end position="332"/>
    </location>
</feature>
<dbReference type="PANTHER" id="PTHR12646">
    <property type="entry name" value="NOT56 - RELATED"/>
    <property type="match status" value="1"/>
</dbReference>
<dbReference type="EC" id="2.4.1.258" evidence="3 14"/>
<evidence type="ECO:0000313" key="16">
    <source>
        <dbReference type="Proteomes" id="UP000815677"/>
    </source>
</evidence>
<evidence type="ECO:0000256" key="8">
    <source>
        <dbReference type="ARBA" id="ARBA00022824"/>
    </source>
</evidence>
<evidence type="ECO:0000256" key="3">
    <source>
        <dbReference type="ARBA" id="ARBA00011964"/>
    </source>
</evidence>
<keyword evidence="7 14" id="KW-0812">Transmembrane</keyword>
<keyword evidence="5 14" id="KW-0328">Glycosyltransferase</keyword>
<feature type="transmembrane region" description="Helical" evidence="14">
    <location>
        <begin position="100"/>
        <end position="123"/>
    </location>
</feature>
<evidence type="ECO:0000256" key="13">
    <source>
        <dbReference type="ARBA" id="ARBA00093457"/>
    </source>
</evidence>
<comment type="catalytic activity">
    <reaction evidence="12 14">
        <text>an alpha-D-Man-(1-&gt;2)-alpha-D-Man-(1-&gt;2)-alpha-D-Man-(1-&gt;3)-[alpha-D-Man-(1-&gt;6)]-beta-D-Man-(1-&gt;4)-beta-D-GlcNAc-(1-&gt;4)-alpha-D-GlcNAc-diphospho-di-trans,poly-cis-dolichol + a di-trans,poly-cis-dolichyl beta-D-mannosyl phosphate = an alpha-D-Man-(1-&gt;2)-alpha-D-Man-(1-&gt;2)-alpha-D-Man-(1-&gt;3)-[alpha-D-Man-(1-&gt;3)-alpha-D-Man-(1-&gt;6)]-beta-D-Man-(1-&gt;4)-beta-D-GlcNAc-(1-&gt;4)-alpha-D-GlcNAc-diphospho-di-trans,poly-cis-dolichol + a di-trans,poly-cis-dolichyl phosphate + H(+)</text>
        <dbReference type="Rhea" id="RHEA:29527"/>
        <dbReference type="Rhea" id="RHEA-COMP:19498"/>
        <dbReference type="Rhea" id="RHEA-COMP:19501"/>
        <dbReference type="Rhea" id="RHEA-COMP:19516"/>
        <dbReference type="Rhea" id="RHEA-COMP:19517"/>
        <dbReference type="ChEBI" id="CHEBI:15378"/>
        <dbReference type="ChEBI" id="CHEBI:57683"/>
        <dbReference type="ChEBI" id="CHEBI:58211"/>
        <dbReference type="ChEBI" id="CHEBI:132515"/>
        <dbReference type="ChEBI" id="CHEBI:132516"/>
        <dbReference type="EC" id="2.4.1.258"/>
    </reaction>
    <physiologicalReaction direction="left-to-right" evidence="12 14">
        <dbReference type="Rhea" id="RHEA:29528"/>
    </physiologicalReaction>
</comment>
<comment type="subcellular location">
    <subcellularLocation>
        <location evidence="1 14">Endoplasmic reticulum membrane</location>
        <topology evidence="1 14">Multi-pass membrane protein</topology>
    </subcellularLocation>
</comment>
<keyword evidence="16" id="KW-1185">Reference proteome</keyword>
<organism evidence="15 16">
    <name type="scientific">Mycena chlorophos</name>
    <name type="common">Agaric fungus</name>
    <name type="synonym">Agaricus chlorophos</name>
    <dbReference type="NCBI Taxonomy" id="658473"/>
    <lineage>
        <taxon>Eukaryota</taxon>
        <taxon>Fungi</taxon>
        <taxon>Dikarya</taxon>
        <taxon>Basidiomycota</taxon>
        <taxon>Agaricomycotina</taxon>
        <taxon>Agaricomycetes</taxon>
        <taxon>Agaricomycetidae</taxon>
        <taxon>Agaricales</taxon>
        <taxon>Marasmiineae</taxon>
        <taxon>Mycenaceae</taxon>
        <taxon>Mycena</taxon>
    </lineage>
</organism>
<evidence type="ECO:0000256" key="11">
    <source>
        <dbReference type="ARBA" id="ARBA00044743"/>
    </source>
</evidence>
<evidence type="ECO:0000256" key="2">
    <source>
        <dbReference type="ARBA" id="ARBA00004922"/>
    </source>
</evidence>
<dbReference type="Pfam" id="PF05208">
    <property type="entry name" value="ALG3"/>
    <property type="match status" value="1"/>
</dbReference>
<sequence length="405" mass="46233">MTAALEKMLRQLFLDARFFWWLASLTILGELVLSQLIIRFVSYTEIDWETYMAQVEVYLKGELDYSRIAGPTGPLVYPAGHLRIHHMLYKLTDSGTNVYLAQQLYCALYIATVGLSCVIYRRAGGVPNWVILLLPLSKRLHSIFVLRLFNDCWSVLFLQAAVVAYQTNYDDVATLLFSTALSVKMSVLLYLPALLVLLFKRQGLYGMFRHLITIGASQALFALPFLEEDHWAYLNSAFEFTRVFLYKWTVNWRMLEEEVFLSKPWANALLLGHLSVLMAFGLFKWCLQDGGVLAVLKRGIMKPESPAAYSTVSADFIATSFFTANLVGIIFARSLHYQFYSWYAQQLPFLLWRTKYPNPLKVLILCAIEYAWNVFPSTTISSSVLLGANILLLVGIWSGWPNGKR</sequence>
<feature type="transmembrane region" description="Helical" evidence="14">
    <location>
        <begin position="380"/>
        <end position="400"/>
    </location>
</feature>
<accession>A0ABQ0L7Y1</accession>
<feature type="transmembrane region" description="Helical" evidence="14">
    <location>
        <begin position="265"/>
        <end position="287"/>
    </location>
</feature>
<dbReference type="PANTHER" id="PTHR12646:SF0">
    <property type="entry name" value="DOL-P-MAN:MAN(5)GLCNAC(2)-PP-DOL ALPHA-1,3-MANNOSYLTRANSFERASE"/>
    <property type="match status" value="1"/>
</dbReference>
<comment type="function">
    <text evidence="11 14">Dol-P-Man:Man(5)GlcNAc(2)-PP-Dol alpha-1,3-mannosyltransferase that operates in the biosynthetic pathway of dolichol-linked oligosaccharides, the glycan precursors employed in protein asparagine (N)-glycosylation. The assembly of dolichol-linked oligosaccharides begins on the cytosolic side of the endoplasmic reticulum membrane and finishes in its lumen. The sequential addition of sugars to dolichol pyrophosphate produces dolichol-linked oligosaccharides containing fourteen sugars, including two GlcNAcs, nine mannoses and three glucoses. Once assembled, the oligosaccharide is transferred from the lipid to nascent proteins by oligosaccharyltransferases. In the lumen of the endoplasmic reticulum, adds the first dolichyl beta-D-mannosyl phosphate derived mannose in an alpha-1,3 linkage to Man(5)GlcNAc(2)-PP-dolichol to produce Man(6)GlcNAc(2)-PP-dolichol.</text>
</comment>
<dbReference type="EMBL" id="DF843209">
    <property type="protein sequence ID" value="GAT47206.1"/>
    <property type="molecule type" value="Genomic_DNA"/>
</dbReference>
<feature type="transmembrane region" description="Helical" evidence="14">
    <location>
        <begin position="206"/>
        <end position="226"/>
    </location>
</feature>
<evidence type="ECO:0000256" key="5">
    <source>
        <dbReference type="ARBA" id="ARBA00022676"/>
    </source>
</evidence>
<keyword evidence="10 14" id="KW-0472">Membrane</keyword>
<comment type="pathway">
    <text evidence="2 14">Protein modification; protein glycosylation.</text>
</comment>
<evidence type="ECO:0000256" key="1">
    <source>
        <dbReference type="ARBA" id="ARBA00004477"/>
    </source>
</evidence>
<dbReference type="InterPro" id="IPR007873">
    <property type="entry name" value="Glycosyltransferase_ALG3"/>
</dbReference>
<evidence type="ECO:0000256" key="12">
    <source>
        <dbReference type="ARBA" id="ARBA00049506"/>
    </source>
</evidence>
<evidence type="ECO:0000256" key="4">
    <source>
        <dbReference type="ARBA" id="ARBA00015561"/>
    </source>
</evidence>
<evidence type="ECO:0000313" key="15">
    <source>
        <dbReference type="EMBL" id="GAT47206.1"/>
    </source>
</evidence>
<keyword evidence="8 14" id="KW-0256">Endoplasmic reticulum</keyword>
<keyword evidence="6 14" id="KW-0808">Transferase</keyword>
<feature type="transmembrane region" description="Helical" evidence="14">
    <location>
        <begin position="144"/>
        <end position="166"/>
    </location>
</feature>
<reference evidence="15" key="1">
    <citation type="submission" date="2014-09" db="EMBL/GenBank/DDBJ databases">
        <title>Genome sequence of the luminous mushroom Mycena chlorophos for searching fungal bioluminescence genes.</title>
        <authorList>
            <person name="Tanaka Y."/>
            <person name="Kasuga D."/>
            <person name="Oba Y."/>
            <person name="Hase S."/>
            <person name="Sato K."/>
            <person name="Oba Y."/>
            <person name="Sakakibara Y."/>
        </authorList>
    </citation>
    <scope>NUCLEOTIDE SEQUENCE</scope>
</reference>
<dbReference type="Proteomes" id="UP000815677">
    <property type="component" value="Unassembled WGS sequence"/>
</dbReference>
<evidence type="ECO:0000256" key="6">
    <source>
        <dbReference type="ARBA" id="ARBA00022679"/>
    </source>
</evidence>
<evidence type="ECO:0000256" key="9">
    <source>
        <dbReference type="ARBA" id="ARBA00022989"/>
    </source>
</evidence>
<proteinExistence type="inferred from homology"/>
<evidence type="ECO:0000256" key="10">
    <source>
        <dbReference type="ARBA" id="ARBA00023136"/>
    </source>
</evidence>
<name>A0ABQ0L7Y1_MYCCL</name>
<evidence type="ECO:0000256" key="14">
    <source>
        <dbReference type="RuleBase" id="RU364047"/>
    </source>
</evidence>
<evidence type="ECO:0000256" key="7">
    <source>
        <dbReference type="ARBA" id="ARBA00022692"/>
    </source>
</evidence>